<comment type="caution">
    <text evidence="2">The sequence shown here is derived from an EMBL/GenBank/DDBJ whole genome shotgun (WGS) entry which is preliminary data.</text>
</comment>
<evidence type="ECO:0000313" key="2">
    <source>
        <dbReference type="EMBL" id="PAV92577.1"/>
    </source>
</evidence>
<dbReference type="AlphaFoldDB" id="A0A2A2M2V9"/>
<name>A0A2A2M2V9_9BILA</name>
<feature type="compositionally biased region" description="Basic and acidic residues" evidence="1">
    <location>
        <begin position="102"/>
        <end position="124"/>
    </location>
</feature>
<keyword evidence="3" id="KW-1185">Reference proteome</keyword>
<reference evidence="2 3" key="1">
    <citation type="journal article" date="2017" name="Curr. Biol.">
        <title>Genome architecture and evolution of a unichromosomal asexual nematode.</title>
        <authorList>
            <person name="Fradin H."/>
            <person name="Zegar C."/>
            <person name="Gutwein M."/>
            <person name="Lucas J."/>
            <person name="Kovtun M."/>
            <person name="Corcoran D."/>
            <person name="Baugh L.R."/>
            <person name="Kiontke K."/>
            <person name="Gunsalus K."/>
            <person name="Fitch D.H."/>
            <person name="Piano F."/>
        </authorList>
    </citation>
    <scope>NUCLEOTIDE SEQUENCE [LARGE SCALE GENOMIC DNA]</scope>
    <source>
        <strain evidence="2">PF1309</strain>
    </source>
</reference>
<evidence type="ECO:0000256" key="1">
    <source>
        <dbReference type="SAM" id="MobiDB-lite"/>
    </source>
</evidence>
<accession>A0A2A2M2V9</accession>
<protein>
    <submittedName>
        <fullName evidence="2">Uncharacterized protein</fullName>
    </submittedName>
</protein>
<dbReference type="Proteomes" id="UP000218231">
    <property type="component" value="Unassembled WGS sequence"/>
</dbReference>
<evidence type="ECO:0000313" key="3">
    <source>
        <dbReference type="Proteomes" id="UP000218231"/>
    </source>
</evidence>
<gene>
    <name evidence="2" type="ORF">WR25_02161</name>
</gene>
<feature type="region of interest" description="Disordered" evidence="1">
    <location>
        <begin position="88"/>
        <end position="136"/>
    </location>
</feature>
<sequence length="136" mass="15202">MVAGVQGFVRTDRDRAGQGRQPLVVIRRNRLFEQIDPLRAQQGQIGGDVLHPPAFIGVDDQPGGRRSGTDRRDLGCGLVAVHLDLQQRHVRHRRRDGGHGLGRVDADRDRGWQRRDGRDARQRGDVGTADPRLQVP</sequence>
<dbReference type="EMBL" id="LIAE01006143">
    <property type="protein sequence ID" value="PAV92577.1"/>
    <property type="molecule type" value="Genomic_DNA"/>
</dbReference>
<proteinExistence type="predicted"/>
<feature type="region of interest" description="Disordered" evidence="1">
    <location>
        <begin position="44"/>
        <end position="72"/>
    </location>
</feature>
<organism evidence="2 3">
    <name type="scientific">Diploscapter pachys</name>
    <dbReference type="NCBI Taxonomy" id="2018661"/>
    <lineage>
        <taxon>Eukaryota</taxon>
        <taxon>Metazoa</taxon>
        <taxon>Ecdysozoa</taxon>
        <taxon>Nematoda</taxon>
        <taxon>Chromadorea</taxon>
        <taxon>Rhabditida</taxon>
        <taxon>Rhabditina</taxon>
        <taxon>Rhabditomorpha</taxon>
        <taxon>Rhabditoidea</taxon>
        <taxon>Rhabditidae</taxon>
        <taxon>Diploscapter</taxon>
    </lineage>
</organism>